<dbReference type="GO" id="GO:1902201">
    <property type="term" value="P:negative regulation of bacterial-type flagellum-dependent cell motility"/>
    <property type="evidence" value="ECO:0007669"/>
    <property type="project" value="TreeGrafter"/>
</dbReference>
<dbReference type="SMART" id="SM00267">
    <property type="entry name" value="GGDEF"/>
    <property type="match status" value="1"/>
</dbReference>
<evidence type="ECO:0000313" key="2">
    <source>
        <dbReference type="EMBL" id="SJZ54617.1"/>
    </source>
</evidence>
<organism evidence="2 3">
    <name type="scientific">Cetobacterium ceti</name>
    <dbReference type="NCBI Taxonomy" id="180163"/>
    <lineage>
        <taxon>Bacteria</taxon>
        <taxon>Fusobacteriati</taxon>
        <taxon>Fusobacteriota</taxon>
        <taxon>Fusobacteriia</taxon>
        <taxon>Fusobacteriales</taxon>
        <taxon>Fusobacteriaceae</taxon>
        <taxon>Cetobacterium</taxon>
    </lineage>
</organism>
<dbReference type="Pfam" id="PF13188">
    <property type="entry name" value="PAS_8"/>
    <property type="match status" value="1"/>
</dbReference>
<sequence length="397" mass="46707">MNNHLILDSLSVGIFLIDKNFKVKYMNKMMRELLKKTKTAEEYIDKICGNVLECIYTRGNIEECGSTEECKNCSLRNKLTEVFENEKTFQIDQTLFTLEKENNKKLTFKIKGQKIKSEEKEYLLLEFEDAEFEKKLKIESDRLKQVLDSMDDFVFFQNEELQYRYLNKKSSEILSEKTANYLEKSSKIALKEGSYFKEEFYEGKFFRIMKRKIKLPDKSSGIFSIIRDISKEREKEKIYKEKIYKDFLTGLHNRNYFEEELKKLLLKKEKQDFTMAIIDLDNLKKINDTYGHHIGDGFIKEIGKIIKKNISSKDKGIRFGGDEFIVLSPEKKKFFLKKIIDILDACENLSKEDLKISVSAGVVEKNSPNETLDSLYKRADLALYESKKLGKNRITIK</sequence>
<dbReference type="NCBIfam" id="TIGR00254">
    <property type="entry name" value="GGDEF"/>
    <property type="match status" value="1"/>
</dbReference>
<dbReference type="OrthoDB" id="353812at2"/>
<dbReference type="SUPFAM" id="SSF55785">
    <property type="entry name" value="PYP-like sensor domain (PAS domain)"/>
    <property type="match status" value="1"/>
</dbReference>
<dbReference type="STRING" id="180163.SAMN02745174_00873"/>
<dbReference type="RefSeq" id="WP_078693403.1">
    <property type="nucleotide sequence ID" value="NZ_FUWX01000006.1"/>
</dbReference>
<dbReference type="InterPro" id="IPR035965">
    <property type="entry name" value="PAS-like_dom_sf"/>
</dbReference>
<dbReference type="PANTHER" id="PTHR45138">
    <property type="entry name" value="REGULATORY COMPONENTS OF SENSORY TRANSDUCTION SYSTEM"/>
    <property type="match status" value="1"/>
</dbReference>
<dbReference type="Gene3D" id="3.30.450.20">
    <property type="entry name" value="PAS domain"/>
    <property type="match status" value="1"/>
</dbReference>
<proteinExistence type="predicted"/>
<keyword evidence="3" id="KW-1185">Reference proteome</keyword>
<feature type="domain" description="GGDEF" evidence="1">
    <location>
        <begin position="271"/>
        <end position="397"/>
    </location>
</feature>
<dbReference type="InterPro" id="IPR050469">
    <property type="entry name" value="Diguanylate_Cyclase"/>
</dbReference>
<dbReference type="GO" id="GO:0043709">
    <property type="term" value="P:cell adhesion involved in single-species biofilm formation"/>
    <property type="evidence" value="ECO:0007669"/>
    <property type="project" value="TreeGrafter"/>
</dbReference>
<gene>
    <name evidence="2" type="ORF">SAMN02745174_00873</name>
</gene>
<dbReference type="InterPro" id="IPR000014">
    <property type="entry name" value="PAS"/>
</dbReference>
<dbReference type="InterPro" id="IPR000160">
    <property type="entry name" value="GGDEF_dom"/>
</dbReference>
<name>A0A1T4LJ79_9FUSO</name>
<evidence type="ECO:0000259" key="1">
    <source>
        <dbReference type="PROSITE" id="PS50887"/>
    </source>
</evidence>
<dbReference type="InterPro" id="IPR029787">
    <property type="entry name" value="Nucleotide_cyclase"/>
</dbReference>
<dbReference type="Pfam" id="PF00990">
    <property type="entry name" value="GGDEF"/>
    <property type="match status" value="1"/>
</dbReference>
<dbReference type="GO" id="GO:0052621">
    <property type="term" value="F:diguanylate cyclase activity"/>
    <property type="evidence" value="ECO:0007669"/>
    <property type="project" value="TreeGrafter"/>
</dbReference>
<dbReference type="GO" id="GO:0005886">
    <property type="term" value="C:plasma membrane"/>
    <property type="evidence" value="ECO:0007669"/>
    <property type="project" value="TreeGrafter"/>
</dbReference>
<dbReference type="Gene3D" id="3.30.70.270">
    <property type="match status" value="1"/>
</dbReference>
<dbReference type="SMART" id="SM00091">
    <property type="entry name" value="PAS"/>
    <property type="match status" value="2"/>
</dbReference>
<dbReference type="InterPro" id="IPR043128">
    <property type="entry name" value="Rev_trsase/Diguanyl_cyclase"/>
</dbReference>
<protein>
    <submittedName>
        <fullName evidence="2">Diguanylate cyclase (GGDEF) domain-containing protein</fullName>
    </submittedName>
</protein>
<dbReference type="EMBL" id="FUWX01000006">
    <property type="protein sequence ID" value="SJZ54617.1"/>
    <property type="molecule type" value="Genomic_DNA"/>
</dbReference>
<dbReference type="PANTHER" id="PTHR45138:SF9">
    <property type="entry name" value="DIGUANYLATE CYCLASE DGCM-RELATED"/>
    <property type="match status" value="1"/>
</dbReference>
<dbReference type="PROSITE" id="PS50887">
    <property type="entry name" value="GGDEF"/>
    <property type="match status" value="1"/>
</dbReference>
<dbReference type="CDD" id="cd01949">
    <property type="entry name" value="GGDEF"/>
    <property type="match status" value="1"/>
</dbReference>
<accession>A0A1T4LJ79</accession>
<reference evidence="2 3" key="1">
    <citation type="submission" date="2017-02" db="EMBL/GenBank/DDBJ databases">
        <authorList>
            <person name="Peterson S.W."/>
        </authorList>
    </citation>
    <scope>NUCLEOTIDE SEQUENCE [LARGE SCALE GENOMIC DNA]</scope>
    <source>
        <strain evidence="2 3">ATCC 700028</strain>
    </source>
</reference>
<evidence type="ECO:0000313" key="3">
    <source>
        <dbReference type="Proteomes" id="UP000191153"/>
    </source>
</evidence>
<dbReference type="Proteomes" id="UP000191153">
    <property type="component" value="Unassembled WGS sequence"/>
</dbReference>
<dbReference type="AlphaFoldDB" id="A0A1T4LJ79"/>
<dbReference type="SUPFAM" id="SSF55073">
    <property type="entry name" value="Nucleotide cyclase"/>
    <property type="match status" value="1"/>
</dbReference>